<evidence type="ECO:0000313" key="1">
    <source>
        <dbReference type="EMBL" id="KAF2579803.1"/>
    </source>
</evidence>
<dbReference type="Proteomes" id="UP000712281">
    <property type="component" value="Unassembled WGS sequence"/>
</dbReference>
<proteinExistence type="predicted"/>
<reference evidence="1" key="1">
    <citation type="submission" date="2019-12" db="EMBL/GenBank/DDBJ databases">
        <title>Genome sequencing and annotation of Brassica cretica.</title>
        <authorList>
            <person name="Studholme D.J."/>
            <person name="Sarris P.F."/>
        </authorList>
    </citation>
    <scope>NUCLEOTIDE SEQUENCE</scope>
    <source>
        <strain evidence="1">PFS-001/15</strain>
        <tissue evidence="1">Leaf</tissue>
    </source>
</reference>
<name>A0A8S9JE12_BRACR</name>
<sequence>MVVSSASMDLLSSVEDCRVIKAENVSLEQLLLSCDEQTGTVYTEDMKQNYTFSYNDPDGSIQHVDQEVKRRWGVNQTPSEFKNTVRPSPGVSYWDEIGEETTEVCRGKIDEERVGKQMCGMEASHALAREVSSPRDCPSRFFFCSVRH</sequence>
<protein>
    <submittedName>
        <fullName evidence="1">Uncharacterized protein</fullName>
    </submittedName>
</protein>
<comment type="caution">
    <text evidence="1">The sequence shown here is derived from an EMBL/GenBank/DDBJ whole genome shotgun (WGS) entry which is preliminary data.</text>
</comment>
<gene>
    <name evidence="1" type="ORF">F2Q68_00003549</name>
</gene>
<organism evidence="1 2">
    <name type="scientific">Brassica cretica</name>
    <name type="common">Mustard</name>
    <dbReference type="NCBI Taxonomy" id="69181"/>
    <lineage>
        <taxon>Eukaryota</taxon>
        <taxon>Viridiplantae</taxon>
        <taxon>Streptophyta</taxon>
        <taxon>Embryophyta</taxon>
        <taxon>Tracheophyta</taxon>
        <taxon>Spermatophyta</taxon>
        <taxon>Magnoliopsida</taxon>
        <taxon>eudicotyledons</taxon>
        <taxon>Gunneridae</taxon>
        <taxon>Pentapetalae</taxon>
        <taxon>rosids</taxon>
        <taxon>malvids</taxon>
        <taxon>Brassicales</taxon>
        <taxon>Brassicaceae</taxon>
        <taxon>Brassiceae</taxon>
        <taxon>Brassica</taxon>
    </lineage>
</organism>
<dbReference type="AlphaFoldDB" id="A0A8S9JE12"/>
<accession>A0A8S9JE12</accession>
<evidence type="ECO:0000313" key="2">
    <source>
        <dbReference type="Proteomes" id="UP000712281"/>
    </source>
</evidence>
<dbReference type="EMBL" id="QGKW02001660">
    <property type="protein sequence ID" value="KAF2579803.1"/>
    <property type="molecule type" value="Genomic_DNA"/>
</dbReference>